<dbReference type="GO" id="GO:0009097">
    <property type="term" value="P:isoleucine biosynthetic process"/>
    <property type="evidence" value="ECO:0007669"/>
    <property type="project" value="TreeGrafter"/>
</dbReference>
<evidence type="ECO:0000259" key="5">
    <source>
        <dbReference type="Pfam" id="PF02776"/>
    </source>
</evidence>
<dbReference type="GO" id="GO:0000287">
    <property type="term" value="F:magnesium ion binding"/>
    <property type="evidence" value="ECO:0007669"/>
    <property type="project" value="InterPro"/>
</dbReference>
<dbReference type="Proteomes" id="UP001174909">
    <property type="component" value="Unassembled WGS sequence"/>
</dbReference>
<dbReference type="SUPFAM" id="SSF52467">
    <property type="entry name" value="DHS-like NAD/FAD-binding domain"/>
    <property type="match status" value="1"/>
</dbReference>
<evidence type="ECO:0000256" key="2">
    <source>
        <dbReference type="ARBA" id="ARBA00007812"/>
    </source>
</evidence>
<dbReference type="InterPro" id="IPR000399">
    <property type="entry name" value="TPP-bd_CS"/>
</dbReference>
<dbReference type="GO" id="GO:0030976">
    <property type="term" value="F:thiamine pyrophosphate binding"/>
    <property type="evidence" value="ECO:0007669"/>
    <property type="project" value="InterPro"/>
</dbReference>
<accession>A0AA35WU14</accession>
<dbReference type="InterPro" id="IPR012000">
    <property type="entry name" value="Thiamin_PyroP_enz_cen_dom"/>
</dbReference>
<feature type="domain" description="Thiamine pyrophosphate enzyme N-terminal TPP-binding" evidence="5">
    <location>
        <begin position="1"/>
        <end position="106"/>
    </location>
</feature>
<proteinExistence type="inferred from homology"/>
<dbReference type="PANTHER" id="PTHR18968:SF13">
    <property type="entry name" value="ACETOLACTATE SYNTHASE CATALYTIC SUBUNIT, MITOCHONDRIAL"/>
    <property type="match status" value="1"/>
</dbReference>
<dbReference type="EMBL" id="CASHTH010002370">
    <property type="protein sequence ID" value="CAI8028946.1"/>
    <property type="molecule type" value="Genomic_DNA"/>
</dbReference>
<evidence type="ECO:0000313" key="6">
    <source>
        <dbReference type="EMBL" id="CAI8028946.1"/>
    </source>
</evidence>
<dbReference type="InterPro" id="IPR045229">
    <property type="entry name" value="TPP_enz"/>
</dbReference>
<dbReference type="Gene3D" id="3.40.50.970">
    <property type="match status" value="2"/>
</dbReference>
<dbReference type="InterPro" id="IPR029035">
    <property type="entry name" value="DHS-like_NAD/FAD-binding_dom"/>
</dbReference>
<dbReference type="Gene3D" id="3.40.50.1220">
    <property type="entry name" value="TPP-binding domain"/>
    <property type="match status" value="1"/>
</dbReference>
<keyword evidence="7" id="KW-1185">Reference proteome</keyword>
<reference evidence="6" key="1">
    <citation type="submission" date="2023-03" db="EMBL/GenBank/DDBJ databases">
        <authorList>
            <person name="Steffen K."/>
            <person name="Cardenas P."/>
        </authorList>
    </citation>
    <scope>NUCLEOTIDE SEQUENCE</scope>
</reference>
<dbReference type="AlphaFoldDB" id="A0AA35WU14"/>
<name>A0AA35WU14_GEOBA</name>
<comment type="caution">
    <text evidence="6">The sequence shown here is derived from an EMBL/GenBank/DDBJ whole genome shotgun (WGS) entry which is preliminary data.</text>
</comment>
<dbReference type="GO" id="GO:0003984">
    <property type="term" value="F:acetolactate synthase activity"/>
    <property type="evidence" value="ECO:0007669"/>
    <property type="project" value="TreeGrafter"/>
</dbReference>
<evidence type="ECO:0000256" key="1">
    <source>
        <dbReference type="ARBA" id="ARBA00001964"/>
    </source>
</evidence>
<dbReference type="PROSITE" id="PS00187">
    <property type="entry name" value="TPP_ENZYMES"/>
    <property type="match status" value="1"/>
</dbReference>
<evidence type="ECO:0000313" key="7">
    <source>
        <dbReference type="Proteomes" id="UP001174909"/>
    </source>
</evidence>
<dbReference type="GO" id="GO:0050660">
    <property type="term" value="F:flavin adenine dinucleotide binding"/>
    <property type="evidence" value="ECO:0007669"/>
    <property type="project" value="TreeGrafter"/>
</dbReference>
<dbReference type="GO" id="GO:0005948">
    <property type="term" value="C:acetolactate synthase complex"/>
    <property type="evidence" value="ECO:0007669"/>
    <property type="project" value="TreeGrafter"/>
</dbReference>
<evidence type="ECO:0000259" key="4">
    <source>
        <dbReference type="Pfam" id="PF00205"/>
    </source>
</evidence>
<dbReference type="InterPro" id="IPR029061">
    <property type="entry name" value="THDP-binding"/>
</dbReference>
<dbReference type="InterPro" id="IPR012001">
    <property type="entry name" value="Thiamin_PyroP_enz_TPP-bd_dom"/>
</dbReference>
<comment type="similarity">
    <text evidence="2">Belongs to the TPP enzyme family.</text>
</comment>
<gene>
    <name evidence="6" type="ORF">GBAR_LOCUS16462</name>
</gene>
<dbReference type="SUPFAM" id="SSF52518">
    <property type="entry name" value="Thiamin diphosphate-binding fold (THDP-binding)"/>
    <property type="match status" value="2"/>
</dbReference>
<sequence>MTGNQAIAKILKAEGLDWFACFPHHSLIDAAAKEGLRPILTRQERAGVNMADGYSRIMSGNRIGVFMMQDGPGAENAFGGVAQAYADSVPILLLPGGPRLGNVGMHPGFVAHRNYGGVTKWTEYISQADRIPQLMRMAFTRLKHGRPGPVLLEIPTDVAEQELSDNAFDYTPVQVRKSAADPDDVRDLVTALLKASCPVISAGRGILYAEATQELVTLSELTNIPVMTTLQGKSGFPENHPLALGTAGGSGTRMAGHFLKQTDFVLGIATTLSGGYSPRMPAGVTLAQITNSTDDLNVHYRLAYGAVGDAKLVLQQMIEELGYGLGLALGAKVAAPEKLVINVMGDAAFGMAGLDIETAVRSEIPILTVVLNNGIMTHYNQNMPYASEHWDSDKLSGDYAKVAESLGAFAETVVTPDQLPGAIARAIAATKEGRPALLQTMTCGEETVSQYQVS</sequence>
<keyword evidence="3" id="KW-0786">Thiamine pyrophosphate</keyword>
<feature type="domain" description="Thiamine pyrophosphate enzyme central" evidence="4">
    <location>
        <begin position="186"/>
        <end position="317"/>
    </location>
</feature>
<dbReference type="CDD" id="cd07035">
    <property type="entry name" value="TPP_PYR_POX_like"/>
    <property type="match status" value="1"/>
</dbReference>
<dbReference type="Pfam" id="PF02776">
    <property type="entry name" value="TPP_enzyme_N"/>
    <property type="match status" value="1"/>
</dbReference>
<dbReference type="Pfam" id="PF00205">
    <property type="entry name" value="TPP_enzyme_M"/>
    <property type="match status" value="1"/>
</dbReference>
<dbReference type="PANTHER" id="PTHR18968">
    <property type="entry name" value="THIAMINE PYROPHOSPHATE ENZYMES"/>
    <property type="match status" value="1"/>
</dbReference>
<organism evidence="6 7">
    <name type="scientific">Geodia barretti</name>
    <name type="common">Barrett's horny sponge</name>
    <dbReference type="NCBI Taxonomy" id="519541"/>
    <lineage>
        <taxon>Eukaryota</taxon>
        <taxon>Metazoa</taxon>
        <taxon>Porifera</taxon>
        <taxon>Demospongiae</taxon>
        <taxon>Heteroscleromorpha</taxon>
        <taxon>Tetractinellida</taxon>
        <taxon>Astrophorina</taxon>
        <taxon>Geodiidae</taxon>
        <taxon>Geodia</taxon>
    </lineage>
</organism>
<dbReference type="GO" id="GO:0009099">
    <property type="term" value="P:L-valine biosynthetic process"/>
    <property type="evidence" value="ECO:0007669"/>
    <property type="project" value="TreeGrafter"/>
</dbReference>
<protein>
    <submittedName>
        <fullName evidence="6">Probable acetolactate synthase large subunit</fullName>
    </submittedName>
</protein>
<comment type="cofactor">
    <cofactor evidence="1">
        <name>thiamine diphosphate</name>
        <dbReference type="ChEBI" id="CHEBI:58937"/>
    </cofactor>
</comment>
<evidence type="ECO:0000256" key="3">
    <source>
        <dbReference type="ARBA" id="ARBA00023052"/>
    </source>
</evidence>